<reference evidence="1" key="1">
    <citation type="submission" date="2022-02" db="EMBL/GenBank/DDBJ databases">
        <title>Plant Genome Project.</title>
        <authorList>
            <person name="Zhang R.-G."/>
        </authorList>
    </citation>
    <scope>NUCLEOTIDE SEQUENCE</scope>
    <source>
        <strain evidence="1">AT1</strain>
    </source>
</reference>
<protein>
    <submittedName>
        <fullName evidence="1">Uncharacterized protein</fullName>
    </submittedName>
</protein>
<sequence>MSLSLRPLLSLSSPPYIHPVDVATASTTNRNGVGLPSDDPDSNPDPKPTFDENKAEILRLKLLHAHVEPNI</sequence>
<comment type="caution">
    <text evidence="1">The sequence shown here is derived from an EMBL/GenBank/DDBJ whole genome shotgun (WGS) entry which is preliminary data.</text>
</comment>
<evidence type="ECO:0000313" key="1">
    <source>
        <dbReference type="EMBL" id="KAI8570055.1"/>
    </source>
</evidence>
<gene>
    <name evidence="1" type="ORF">RHMOL_Rhmol01G0003300</name>
</gene>
<accession>A0ACC0PX56</accession>
<evidence type="ECO:0000313" key="2">
    <source>
        <dbReference type="Proteomes" id="UP001062846"/>
    </source>
</evidence>
<dbReference type="Proteomes" id="UP001062846">
    <property type="component" value="Chromosome 1"/>
</dbReference>
<organism evidence="1 2">
    <name type="scientific">Rhododendron molle</name>
    <name type="common">Chinese azalea</name>
    <name type="synonym">Azalea mollis</name>
    <dbReference type="NCBI Taxonomy" id="49168"/>
    <lineage>
        <taxon>Eukaryota</taxon>
        <taxon>Viridiplantae</taxon>
        <taxon>Streptophyta</taxon>
        <taxon>Embryophyta</taxon>
        <taxon>Tracheophyta</taxon>
        <taxon>Spermatophyta</taxon>
        <taxon>Magnoliopsida</taxon>
        <taxon>eudicotyledons</taxon>
        <taxon>Gunneridae</taxon>
        <taxon>Pentapetalae</taxon>
        <taxon>asterids</taxon>
        <taxon>Ericales</taxon>
        <taxon>Ericaceae</taxon>
        <taxon>Ericoideae</taxon>
        <taxon>Rhodoreae</taxon>
        <taxon>Rhododendron</taxon>
    </lineage>
</organism>
<proteinExistence type="predicted"/>
<keyword evidence="2" id="KW-1185">Reference proteome</keyword>
<dbReference type="EMBL" id="CM046388">
    <property type="protein sequence ID" value="KAI8570055.1"/>
    <property type="molecule type" value="Genomic_DNA"/>
</dbReference>
<name>A0ACC0PX56_RHOML</name>